<gene>
    <name evidence="2" type="ORF">BBG48_008735</name>
    <name evidence="3" type="ORF">FL857_02215</name>
</gene>
<evidence type="ECO:0000313" key="5">
    <source>
        <dbReference type="Proteomes" id="UP000319424"/>
    </source>
</evidence>
<dbReference type="Pfam" id="PF03956">
    <property type="entry name" value="Lys_export"/>
    <property type="match status" value="1"/>
</dbReference>
<sequence>MTRLIIYIAIMLVGVALGKKGFLENILKNRLGLVQNAIIFLLLFVMGVGIGKNKSVTDNLSSLGFRAAFMASVIIISSVFSVKIYTTLRKKFIKRVDK</sequence>
<evidence type="ECO:0000313" key="4">
    <source>
        <dbReference type="Proteomes" id="UP000093352"/>
    </source>
</evidence>
<dbReference type="STRING" id="1871336.BBG48_04975"/>
<feature type="transmembrane region" description="Helical" evidence="1">
    <location>
        <begin position="6"/>
        <end position="23"/>
    </location>
</feature>
<keyword evidence="1" id="KW-0472">Membrane</keyword>
<dbReference type="RefSeq" id="WP_068913962.1">
    <property type="nucleotide sequence ID" value="NZ_MBEW02000023.1"/>
</dbReference>
<dbReference type="AlphaFoldDB" id="A0A371IJP8"/>
<evidence type="ECO:0000256" key="1">
    <source>
        <dbReference type="SAM" id="Phobius"/>
    </source>
</evidence>
<keyword evidence="4" id="KW-1185">Reference proteome</keyword>
<dbReference type="EMBL" id="MBEW02000023">
    <property type="protein sequence ID" value="RDY20683.1"/>
    <property type="molecule type" value="Genomic_DNA"/>
</dbReference>
<dbReference type="OrthoDB" id="1958093at2"/>
<reference evidence="3 5" key="3">
    <citation type="submission" date="2019-07" db="EMBL/GenBank/DDBJ databases">
        <title>Criibacterium bergeronii gen. nov., sp. nov. isolated from human clinical samples.</title>
        <authorList>
            <person name="Maheux A.F."/>
            <person name="Boudreau D.K."/>
            <person name="Berube E."/>
            <person name="Brodeur S."/>
            <person name="Bernard K.A."/>
            <person name="Abed J.Y."/>
            <person name="Ducrey E."/>
            <person name="Guay E.F."/>
            <person name="Raymond F."/>
            <person name="Corbeil J."/>
            <person name="Domingo M.-C."/>
            <person name="Roy P.H."/>
            <person name="Boissinot M."/>
            <person name="Tocheva E.I."/>
            <person name="Omar R.F."/>
        </authorList>
    </citation>
    <scope>NUCLEOTIDE SEQUENCE [LARGE SCALE GENOMIC DNA]</scope>
    <source>
        <strain evidence="3 5">CCRI-24246</strain>
    </source>
</reference>
<feature type="transmembrane region" description="Helical" evidence="1">
    <location>
        <begin position="30"/>
        <end position="51"/>
    </location>
</feature>
<reference evidence="2 4" key="1">
    <citation type="journal article" date="2016" name="Genome Announc.">
        <title>Draft Genome Sequence of Criibacterium bergeronii gen. nov., sp. nov., Strain CCRI-22567T, Isolated from a Vaginal Sample from a Woman with Bacterial Vaginosis.</title>
        <authorList>
            <person name="Maheux A.F."/>
            <person name="Berube E."/>
            <person name="Boudreau D.K."/>
            <person name="Raymond F."/>
            <person name="Corbeil J."/>
            <person name="Roy P.H."/>
            <person name="Boissinot M."/>
            <person name="Omar R.F."/>
        </authorList>
    </citation>
    <scope>NUCLEOTIDE SEQUENCE [LARGE SCALE GENOMIC DNA]</scope>
    <source>
        <strain evidence="2 4">CCRI-22567</strain>
    </source>
</reference>
<organism evidence="2 4">
    <name type="scientific">Criibacterium bergeronii</name>
    <dbReference type="NCBI Taxonomy" id="1871336"/>
    <lineage>
        <taxon>Bacteria</taxon>
        <taxon>Bacillati</taxon>
        <taxon>Bacillota</taxon>
        <taxon>Clostridia</taxon>
        <taxon>Peptostreptococcales</taxon>
        <taxon>Filifactoraceae</taxon>
        <taxon>Criibacterium</taxon>
    </lineage>
</organism>
<feature type="transmembrane region" description="Helical" evidence="1">
    <location>
        <begin position="63"/>
        <end position="85"/>
    </location>
</feature>
<keyword evidence="1" id="KW-1133">Transmembrane helix</keyword>
<proteinExistence type="predicted"/>
<evidence type="ECO:0000313" key="3">
    <source>
        <dbReference type="EMBL" id="TRW28298.1"/>
    </source>
</evidence>
<accession>A0A371IJP8</accession>
<dbReference type="GO" id="GO:0015661">
    <property type="term" value="F:L-lysine efflux transmembrane transporter activity"/>
    <property type="evidence" value="ECO:0007669"/>
    <property type="project" value="InterPro"/>
</dbReference>
<dbReference type="EMBL" id="VJXW01000002">
    <property type="protein sequence ID" value="TRW28298.1"/>
    <property type="molecule type" value="Genomic_DNA"/>
</dbReference>
<protein>
    <submittedName>
        <fullName evidence="2">DUF340 domain-containing protein</fullName>
    </submittedName>
</protein>
<keyword evidence="1" id="KW-0812">Transmembrane</keyword>
<evidence type="ECO:0000313" key="2">
    <source>
        <dbReference type="EMBL" id="RDY20683.1"/>
    </source>
</evidence>
<dbReference type="InterPro" id="IPR005642">
    <property type="entry name" value="LysO"/>
</dbReference>
<dbReference type="Proteomes" id="UP000319424">
    <property type="component" value="Unassembled WGS sequence"/>
</dbReference>
<comment type="caution">
    <text evidence="2">The sequence shown here is derived from an EMBL/GenBank/DDBJ whole genome shotgun (WGS) entry which is preliminary data.</text>
</comment>
<reference evidence="2" key="2">
    <citation type="submission" date="2018-07" db="EMBL/GenBank/DDBJ databases">
        <authorList>
            <person name="Quirk P.G."/>
            <person name="Krulwich T.A."/>
        </authorList>
    </citation>
    <scope>NUCLEOTIDE SEQUENCE</scope>
    <source>
        <strain evidence="2">CCRI-22567</strain>
    </source>
</reference>
<dbReference type="Proteomes" id="UP000093352">
    <property type="component" value="Unassembled WGS sequence"/>
</dbReference>
<name>A0A371IJP8_9FIRM</name>